<keyword evidence="4" id="KW-1185">Reference proteome</keyword>
<dbReference type="Proteomes" id="UP000265801">
    <property type="component" value="Unassembled WGS sequence"/>
</dbReference>
<feature type="domain" description="DUF218" evidence="2">
    <location>
        <begin position="93"/>
        <end position="236"/>
    </location>
</feature>
<reference evidence="3 4" key="1">
    <citation type="submission" date="2018-09" db="EMBL/GenBank/DDBJ databases">
        <title>Bacillus saliacetes sp. nov., isolated from Thai shrimp paste (Ka-pi).</title>
        <authorList>
            <person name="Daroonpunt R."/>
            <person name="Tanasupawat S."/>
            <person name="Yiamsombut S."/>
        </authorList>
    </citation>
    <scope>NUCLEOTIDE SEQUENCE [LARGE SCALE GENOMIC DNA]</scope>
    <source>
        <strain evidence="3 4">SKP7-4</strain>
    </source>
</reference>
<evidence type="ECO:0000256" key="1">
    <source>
        <dbReference type="SAM" id="Phobius"/>
    </source>
</evidence>
<evidence type="ECO:0000259" key="2">
    <source>
        <dbReference type="Pfam" id="PF02698"/>
    </source>
</evidence>
<dbReference type="Gene3D" id="3.40.50.620">
    <property type="entry name" value="HUPs"/>
    <property type="match status" value="1"/>
</dbReference>
<dbReference type="InterPro" id="IPR003848">
    <property type="entry name" value="DUF218"/>
</dbReference>
<keyword evidence="1" id="KW-0472">Membrane</keyword>
<dbReference type="PANTHER" id="PTHR30336">
    <property type="entry name" value="INNER MEMBRANE PROTEIN, PROBABLE PERMEASE"/>
    <property type="match status" value="1"/>
</dbReference>
<dbReference type="OrthoDB" id="9782395at2"/>
<dbReference type="GO" id="GO:0000270">
    <property type="term" value="P:peptidoglycan metabolic process"/>
    <property type="evidence" value="ECO:0007669"/>
    <property type="project" value="TreeGrafter"/>
</dbReference>
<keyword evidence="1" id="KW-1133">Transmembrane helix</keyword>
<gene>
    <name evidence="3" type="ORF">D3H55_08000</name>
</gene>
<keyword evidence="1" id="KW-0812">Transmembrane</keyword>
<sequence>MNIKHYLSFCTVIILLFLVFTVLFGITFGIIFVTANILLTASLYYSYPRRKIRILRYIHNAVLLGYSVFLLSFAAVQILLVLEMDTEVPSDIDYAVILGAGLKGEEISRTLETRLKAGAEYLIDHPGVPVIVSGGQGKGEDIPESKAMAGYLISHGINPDRITEENQSTTTFENLENSKRILERNGSADGHILIITSDYHVYRAKLTGEKLGLHCSGLSGESDFFIQVNYMIREYFAVVKTVILS</sequence>
<feature type="transmembrane region" description="Helical" evidence="1">
    <location>
        <begin position="6"/>
        <end position="39"/>
    </location>
</feature>
<dbReference type="InterPro" id="IPR051599">
    <property type="entry name" value="Cell_Envelope_Assoc"/>
</dbReference>
<evidence type="ECO:0000313" key="4">
    <source>
        <dbReference type="Proteomes" id="UP000265801"/>
    </source>
</evidence>
<dbReference type="EMBL" id="QXIR01000008">
    <property type="protein sequence ID" value="RIW35328.1"/>
    <property type="molecule type" value="Genomic_DNA"/>
</dbReference>
<dbReference type="InterPro" id="IPR014729">
    <property type="entry name" value="Rossmann-like_a/b/a_fold"/>
</dbReference>
<dbReference type="AlphaFoldDB" id="A0A3A1R1A8"/>
<evidence type="ECO:0000313" key="3">
    <source>
        <dbReference type="EMBL" id="RIW35328.1"/>
    </source>
</evidence>
<organism evidence="3 4">
    <name type="scientific">Bacillus salacetis</name>
    <dbReference type="NCBI Taxonomy" id="2315464"/>
    <lineage>
        <taxon>Bacteria</taxon>
        <taxon>Bacillati</taxon>
        <taxon>Bacillota</taxon>
        <taxon>Bacilli</taxon>
        <taxon>Bacillales</taxon>
        <taxon>Bacillaceae</taxon>
        <taxon>Bacillus</taxon>
    </lineage>
</organism>
<dbReference type="GO" id="GO:0005886">
    <property type="term" value="C:plasma membrane"/>
    <property type="evidence" value="ECO:0007669"/>
    <property type="project" value="TreeGrafter"/>
</dbReference>
<comment type="caution">
    <text evidence="3">The sequence shown here is derived from an EMBL/GenBank/DDBJ whole genome shotgun (WGS) entry which is preliminary data.</text>
</comment>
<name>A0A3A1R1A8_9BACI</name>
<proteinExistence type="predicted"/>
<accession>A0A3A1R1A8</accession>
<dbReference type="CDD" id="cd06259">
    <property type="entry name" value="YdcF-like"/>
    <property type="match status" value="1"/>
</dbReference>
<dbReference type="RefSeq" id="WP_119546373.1">
    <property type="nucleotide sequence ID" value="NZ_QXIR01000008.1"/>
</dbReference>
<dbReference type="Pfam" id="PF02698">
    <property type="entry name" value="DUF218"/>
    <property type="match status" value="1"/>
</dbReference>
<dbReference type="GO" id="GO:0043164">
    <property type="term" value="P:Gram-negative-bacterium-type cell wall biogenesis"/>
    <property type="evidence" value="ECO:0007669"/>
    <property type="project" value="TreeGrafter"/>
</dbReference>
<protein>
    <submittedName>
        <fullName evidence="3">YdcF family protein</fullName>
    </submittedName>
</protein>
<feature type="transmembrane region" description="Helical" evidence="1">
    <location>
        <begin position="60"/>
        <end position="82"/>
    </location>
</feature>
<dbReference type="PANTHER" id="PTHR30336:SF4">
    <property type="entry name" value="ENVELOPE BIOGENESIS FACTOR ELYC"/>
    <property type="match status" value="1"/>
</dbReference>